<dbReference type="PATRIC" id="fig|266265.5.peg.1795"/>
<dbReference type="GO" id="GO:0016491">
    <property type="term" value="F:oxidoreductase activity"/>
    <property type="evidence" value="ECO:0007669"/>
    <property type="project" value="UniProtKB-KW"/>
</dbReference>
<dbReference type="PANTHER" id="PTHR24320">
    <property type="entry name" value="RETINOL DEHYDROGENASE"/>
    <property type="match status" value="1"/>
</dbReference>
<dbReference type="FunFam" id="3.40.50.720:FF:000594">
    <property type="entry name" value="Short-chain oxidoreductase"/>
    <property type="match status" value="1"/>
</dbReference>
<dbReference type="EMBL" id="CP000270">
    <property type="protein sequence ID" value="ABE30260.1"/>
    <property type="molecule type" value="Genomic_DNA"/>
</dbReference>
<gene>
    <name evidence="4" type="ORF">Bxe_A2701</name>
</gene>
<dbReference type="Gene3D" id="3.40.50.720">
    <property type="entry name" value="NAD(P)-binding Rossmann-like Domain"/>
    <property type="match status" value="1"/>
</dbReference>
<keyword evidence="2" id="KW-0560">Oxidoreductase</keyword>
<name>Q140H9_PARXL</name>
<dbReference type="eggNOG" id="COG1028">
    <property type="taxonomic scope" value="Bacteria"/>
</dbReference>
<evidence type="ECO:0000256" key="2">
    <source>
        <dbReference type="ARBA" id="ARBA00023002"/>
    </source>
</evidence>
<dbReference type="AlphaFoldDB" id="Q140H9"/>
<dbReference type="Pfam" id="PF00106">
    <property type="entry name" value="adh_short"/>
    <property type="match status" value="1"/>
</dbReference>
<dbReference type="PRINTS" id="PR00081">
    <property type="entry name" value="GDHRDH"/>
</dbReference>
<dbReference type="KEGG" id="bxb:DR64_385"/>
<protein>
    <recommendedName>
        <fullName evidence="3">Probable oxidoreductase</fullName>
    </recommendedName>
</protein>
<dbReference type="PANTHER" id="PTHR24320:SF148">
    <property type="entry name" value="NAD(P)-BINDING ROSSMANN-FOLD SUPERFAMILY PROTEIN"/>
    <property type="match status" value="1"/>
</dbReference>
<dbReference type="KEGG" id="bxe:Bxe_A2701"/>
<dbReference type="Proteomes" id="UP000001817">
    <property type="component" value="Chromosome 1"/>
</dbReference>
<evidence type="ECO:0000256" key="1">
    <source>
        <dbReference type="ARBA" id="ARBA00006484"/>
    </source>
</evidence>
<proteinExistence type="inferred from homology"/>
<keyword evidence="5" id="KW-1185">Reference proteome</keyword>
<evidence type="ECO:0000313" key="4">
    <source>
        <dbReference type="EMBL" id="ABE30260.1"/>
    </source>
</evidence>
<accession>Q140H9</accession>
<dbReference type="NCBIfam" id="NF004845">
    <property type="entry name" value="PRK06196.1"/>
    <property type="match status" value="1"/>
</dbReference>
<dbReference type="SUPFAM" id="SSF51735">
    <property type="entry name" value="NAD(P)-binding Rossmann-fold domains"/>
    <property type="match status" value="1"/>
</dbReference>
<dbReference type="InterPro" id="IPR036291">
    <property type="entry name" value="NAD(P)-bd_dom_sf"/>
</dbReference>
<sequence length="320" mass="34157">MTTQQQPLISGFGVETQPEEVMAGIDLHGKVAIVTGGHSGIGLETTKALVKAGAKVVVGARGVDKAMESLAGLENVDVVELNLADPDSVDNFATSYLRTHNSCDILVNNAGIMATPLTRDSRGYELQFATNHLGHFQLTVQLWDALAVAGSARVVALSSLGHRFSAINFDDLNYLTRPYDPWRAYGQSKTANALFAVHLDRLGKGAGIRGFAVHPGRIPTTNLSRHMTDEEKKAATQAVQVGPDYVPSPLKSIAQGASTSLWAATSAQLSGKGGVYCADCDISPIVADDSPDVRGVRRWAIDPDQAVRLWDVSLDLVARR</sequence>
<dbReference type="InterPro" id="IPR002347">
    <property type="entry name" value="SDR_fam"/>
</dbReference>
<evidence type="ECO:0000256" key="3">
    <source>
        <dbReference type="ARBA" id="ARBA00071493"/>
    </source>
</evidence>
<dbReference type="STRING" id="266265.Bxe_A2701"/>
<dbReference type="RefSeq" id="WP_011487955.1">
    <property type="nucleotide sequence ID" value="NC_007951.1"/>
</dbReference>
<dbReference type="OrthoDB" id="109589at2"/>
<organism evidence="4 5">
    <name type="scientific">Paraburkholderia xenovorans (strain LB400)</name>
    <dbReference type="NCBI Taxonomy" id="266265"/>
    <lineage>
        <taxon>Bacteria</taxon>
        <taxon>Pseudomonadati</taxon>
        <taxon>Pseudomonadota</taxon>
        <taxon>Betaproteobacteria</taxon>
        <taxon>Burkholderiales</taxon>
        <taxon>Burkholderiaceae</taxon>
        <taxon>Paraburkholderia</taxon>
    </lineage>
</organism>
<evidence type="ECO:0000313" key="5">
    <source>
        <dbReference type="Proteomes" id="UP000001817"/>
    </source>
</evidence>
<comment type="similarity">
    <text evidence="1">Belongs to the short-chain dehydrogenases/reductases (SDR) family.</text>
</comment>
<reference evidence="4 5" key="1">
    <citation type="journal article" date="2006" name="Proc. Natl. Acad. Sci. U.S.A.">
        <title>Burkholderia xenovorans LB400 harbors a multi-replicon, 9.73-Mbp genome shaped for versatility.</title>
        <authorList>
            <person name="Chain P.S."/>
            <person name="Denef V.J."/>
            <person name="Konstantinidis K.T."/>
            <person name="Vergez L.M."/>
            <person name="Agullo L."/>
            <person name="Reyes V.L."/>
            <person name="Hauser L."/>
            <person name="Cordova M."/>
            <person name="Gomez L."/>
            <person name="Gonzalez M."/>
            <person name="Land M."/>
            <person name="Lao V."/>
            <person name="Larimer F."/>
            <person name="LiPuma J.J."/>
            <person name="Mahenthiralingam E."/>
            <person name="Malfatti S.A."/>
            <person name="Marx C.J."/>
            <person name="Parnell J.J."/>
            <person name="Ramette A."/>
            <person name="Richardson P."/>
            <person name="Seeger M."/>
            <person name="Smith D."/>
            <person name="Spilker T."/>
            <person name="Sul W.J."/>
            <person name="Tsoi T.V."/>
            <person name="Ulrich L.E."/>
            <person name="Zhulin I.B."/>
            <person name="Tiedje J.M."/>
        </authorList>
    </citation>
    <scope>NUCLEOTIDE SEQUENCE [LARGE SCALE GENOMIC DNA]</scope>
    <source>
        <strain evidence="4 5">LB400</strain>
    </source>
</reference>